<evidence type="ECO:0000313" key="2">
    <source>
        <dbReference type="Proteomes" id="UP000530571"/>
    </source>
</evidence>
<proteinExistence type="predicted"/>
<gene>
    <name evidence="1" type="ORF">GGR30_000303</name>
</gene>
<protein>
    <submittedName>
        <fullName evidence="1">Uncharacterized protein</fullName>
    </submittedName>
</protein>
<sequence>MSGQPSDIPLYVSVAEIEKALDRLAEEIVARGDKAVPLLDLYAWMEGQLEKRRQNRSIFEAARERIAQRHVSRVGGQTDAG</sequence>
<dbReference type="EMBL" id="JACIDZ010000001">
    <property type="protein sequence ID" value="MBB4120408.1"/>
    <property type="molecule type" value="Genomic_DNA"/>
</dbReference>
<accession>A0A7W6KFP9</accession>
<dbReference type="RefSeq" id="WP_183481606.1">
    <property type="nucleotide sequence ID" value="NZ_JACIDZ010000001.1"/>
</dbReference>
<dbReference type="Proteomes" id="UP000530571">
    <property type="component" value="Unassembled WGS sequence"/>
</dbReference>
<organism evidence="1 2">
    <name type="scientific">Martelella radicis</name>
    <dbReference type="NCBI Taxonomy" id="1397476"/>
    <lineage>
        <taxon>Bacteria</taxon>
        <taxon>Pseudomonadati</taxon>
        <taxon>Pseudomonadota</taxon>
        <taxon>Alphaproteobacteria</taxon>
        <taxon>Hyphomicrobiales</taxon>
        <taxon>Aurantimonadaceae</taxon>
        <taxon>Martelella</taxon>
    </lineage>
</organism>
<keyword evidence="2" id="KW-1185">Reference proteome</keyword>
<name>A0A7W6KFP9_9HYPH</name>
<reference evidence="1 2" key="1">
    <citation type="submission" date="2020-08" db="EMBL/GenBank/DDBJ databases">
        <title>Genomic Encyclopedia of Type Strains, Phase IV (KMG-IV): sequencing the most valuable type-strain genomes for metagenomic binning, comparative biology and taxonomic classification.</title>
        <authorList>
            <person name="Goeker M."/>
        </authorList>
    </citation>
    <scope>NUCLEOTIDE SEQUENCE [LARGE SCALE GENOMIC DNA]</scope>
    <source>
        <strain evidence="1 2">DSM 28101</strain>
    </source>
</reference>
<comment type="caution">
    <text evidence="1">The sequence shown here is derived from an EMBL/GenBank/DDBJ whole genome shotgun (WGS) entry which is preliminary data.</text>
</comment>
<evidence type="ECO:0000313" key="1">
    <source>
        <dbReference type="EMBL" id="MBB4120408.1"/>
    </source>
</evidence>
<dbReference type="AlphaFoldDB" id="A0A7W6KFP9"/>